<protein>
    <submittedName>
        <fullName evidence="2">Uncharacterized protein</fullName>
    </submittedName>
</protein>
<dbReference type="AlphaFoldDB" id="V6LV01"/>
<keyword evidence="4" id="KW-1185">Reference proteome</keyword>
<gene>
    <name evidence="2" type="ORF">SS50377_11775</name>
    <name evidence="3" type="ORF">SS50377_20557</name>
</gene>
<feature type="compositionally biased region" description="Basic residues" evidence="1">
    <location>
        <begin position="229"/>
        <end position="238"/>
    </location>
</feature>
<dbReference type="EMBL" id="AUWU02000001">
    <property type="protein sequence ID" value="KAH0577206.1"/>
    <property type="molecule type" value="Genomic_DNA"/>
</dbReference>
<organism evidence="2">
    <name type="scientific">Spironucleus salmonicida</name>
    <dbReference type="NCBI Taxonomy" id="348837"/>
    <lineage>
        <taxon>Eukaryota</taxon>
        <taxon>Metamonada</taxon>
        <taxon>Diplomonadida</taxon>
        <taxon>Hexamitidae</taxon>
        <taxon>Hexamitinae</taxon>
        <taxon>Spironucleus</taxon>
    </lineage>
</organism>
<evidence type="ECO:0000256" key="1">
    <source>
        <dbReference type="SAM" id="MobiDB-lite"/>
    </source>
</evidence>
<accession>V6LV01</accession>
<reference evidence="3" key="2">
    <citation type="submission" date="2020-12" db="EMBL/GenBank/DDBJ databases">
        <title>New Spironucleus salmonicida genome in near-complete chromosomes.</title>
        <authorList>
            <person name="Xu F."/>
            <person name="Kurt Z."/>
            <person name="Jimenez-Gonzalez A."/>
            <person name="Astvaldsson A."/>
            <person name="Andersson J.O."/>
            <person name="Svard S.G."/>
        </authorList>
    </citation>
    <scope>NUCLEOTIDE SEQUENCE</scope>
    <source>
        <strain evidence="3">ATCC 50377</strain>
    </source>
</reference>
<dbReference type="EMBL" id="KI546006">
    <property type="protein sequence ID" value="EST48078.1"/>
    <property type="molecule type" value="Genomic_DNA"/>
</dbReference>
<dbReference type="Proteomes" id="UP000018208">
    <property type="component" value="Unassembled WGS sequence"/>
</dbReference>
<sequence length="238" mass="26947">MFGLVILAMPMMGGKGGKGGSQKFDTLQLTKGSYNITKTINNVPTQFIYEGKPVQNNETKVVSMILEKVQYNDIISEDNVTTFDRQVINVKNIIIETDNNTHLRIIKDEKVLIDTILVLDNKTTTYIGTFDIYRIVVHNNAYLTVDYFVDGTSYHLDIARIVDKVEKPWYSKLIQPGMLVVNMFITMKMKNKNNKQVPAALAQEVVPEDNDGTQNEEHEEVVAEESVAKKSKKAKKVE</sequence>
<proteinExistence type="predicted"/>
<evidence type="ECO:0000313" key="4">
    <source>
        <dbReference type="Proteomes" id="UP000018208"/>
    </source>
</evidence>
<evidence type="ECO:0000313" key="2">
    <source>
        <dbReference type="EMBL" id="EST48078.1"/>
    </source>
</evidence>
<reference evidence="2 3" key="1">
    <citation type="journal article" date="2014" name="PLoS Genet.">
        <title>The Genome of Spironucleus salmonicida Highlights a Fish Pathogen Adapted to Fluctuating Environments.</title>
        <authorList>
            <person name="Xu F."/>
            <person name="Jerlstrom-Hultqvist J."/>
            <person name="Einarsson E."/>
            <person name="Astvaldsson A."/>
            <person name="Svard S.G."/>
            <person name="Andersson J.O."/>
        </authorList>
    </citation>
    <scope>NUCLEOTIDE SEQUENCE</scope>
    <source>
        <strain evidence="3">ATCC 50377</strain>
    </source>
</reference>
<dbReference type="VEuPathDB" id="GiardiaDB:SS50377_20557"/>
<evidence type="ECO:0000313" key="3">
    <source>
        <dbReference type="EMBL" id="KAH0577206.1"/>
    </source>
</evidence>
<feature type="region of interest" description="Disordered" evidence="1">
    <location>
        <begin position="204"/>
        <end position="238"/>
    </location>
</feature>
<name>V6LV01_9EUKA</name>